<dbReference type="EMBL" id="AP009389">
    <property type="protein sequence ID" value="BAF60234.1"/>
    <property type="molecule type" value="Genomic_DNA"/>
</dbReference>
<accession>A5D0J4</accession>
<keyword evidence="2" id="KW-1185">Reference proteome</keyword>
<reference evidence="2" key="1">
    <citation type="journal article" date="2008" name="Genome Res.">
        <title>The genome of Pelotomaculum thermopropionicum reveals niche-associated evolution in anaerobic microbiota.</title>
        <authorList>
            <person name="Kosaka T."/>
            <person name="Kato S."/>
            <person name="Shimoyama T."/>
            <person name="Ishii S."/>
            <person name="Abe T."/>
            <person name="Watanabe K."/>
        </authorList>
    </citation>
    <scope>NUCLEOTIDE SEQUENCE [LARGE SCALE GENOMIC DNA]</scope>
    <source>
        <strain evidence="2">DSM 13744 / JCM 10971 / SI</strain>
    </source>
</reference>
<evidence type="ECO:0000313" key="2">
    <source>
        <dbReference type="Proteomes" id="UP000006556"/>
    </source>
</evidence>
<sequence>MIVIHLITPLTDIIIYPAATLKQFFLSFFKTGAPVWRVCCELLLPECAGKISGRRKDFSVKMALEKQKN</sequence>
<dbReference type="STRING" id="370438.PTH_2054"/>
<dbReference type="HOGENOM" id="CLU_2772250_0_0_9"/>
<dbReference type="KEGG" id="pth:PTH_2054"/>
<protein>
    <submittedName>
        <fullName evidence="1">Uncharacterized protein</fullName>
    </submittedName>
</protein>
<dbReference type="AlphaFoldDB" id="A5D0J4"/>
<evidence type="ECO:0000313" key="1">
    <source>
        <dbReference type="EMBL" id="BAF60234.1"/>
    </source>
</evidence>
<gene>
    <name evidence="1" type="ordered locus">PTH_2054</name>
</gene>
<proteinExistence type="predicted"/>
<organism evidence="1 2">
    <name type="scientific">Pelotomaculum thermopropionicum (strain DSM 13744 / JCM 10971 / SI)</name>
    <dbReference type="NCBI Taxonomy" id="370438"/>
    <lineage>
        <taxon>Bacteria</taxon>
        <taxon>Bacillati</taxon>
        <taxon>Bacillota</taxon>
        <taxon>Clostridia</taxon>
        <taxon>Eubacteriales</taxon>
        <taxon>Desulfotomaculaceae</taxon>
        <taxon>Pelotomaculum</taxon>
    </lineage>
</organism>
<name>A5D0J4_PELTS</name>
<dbReference type="Proteomes" id="UP000006556">
    <property type="component" value="Chromosome"/>
</dbReference>